<evidence type="ECO:0000313" key="6">
    <source>
        <dbReference type="Proteomes" id="UP000549616"/>
    </source>
</evidence>
<organism evidence="5 6">
    <name type="scientific">Amycolatopsis endophytica</name>
    <dbReference type="NCBI Taxonomy" id="860233"/>
    <lineage>
        <taxon>Bacteria</taxon>
        <taxon>Bacillati</taxon>
        <taxon>Actinomycetota</taxon>
        <taxon>Actinomycetes</taxon>
        <taxon>Pseudonocardiales</taxon>
        <taxon>Pseudonocardiaceae</taxon>
        <taxon>Amycolatopsis</taxon>
    </lineage>
</organism>
<feature type="domain" description="HTH araC/xylS-type" evidence="4">
    <location>
        <begin position="242"/>
        <end position="344"/>
    </location>
</feature>
<evidence type="ECO:0000256" key="1">
    <source>
        <dbReference type="ARBA" id="ARBA00023015"/>
    </source>
</evidence>
<evidence type="ECO:0000256" key="3">
    <source>
        <dbReference type="ARBA" id="ARBA00023163"/>
    </source>
</evidence>
<dbReference type="InterPro" id="IPR018060">
    <property type="entry name" value="HTH_AraC"/>
</dbReference>
<reference evidence="5 6" key="1">
    <citation type="submission" date="2020-07" db="EMBL/GenBank/DDBJ databases">
        <title>Sequencing the genomes of 1000 actinobacteria strains.</title>
        <authorList>
            <person name="Klenk H.-P."/>
        </authorList>
    </citation>
    <scope>NUCLEOTIDE SEQUENCE [LARGE SCALE GENOMIC DNA]</scope>
    <source>
        <strain evidence="5 6">DSM 104006</strain>
    </source>
</reference>
<dbReference type="InterPro" id="IPR035418">
    <property type="entry name" value="AraC-bd_2"/>
</dbReference>
<dbReference type="SMART" id="SM00342">
    <property type="entry name" value="HTH_ARAC"/>
    <property type="match status" value="1"/>
</dbReference>
<dbReference type="Proteomes" id="UP000549616">
    <property type="component" value="Unassembled WGS sequence"/>
</dbReference>
<keyword evidence="2 5" id="KW-0238">DNA-binding</keyword>
<evidence type="ECO:0000256" key="2">
    <source>
        <dbReference type="ARBA" id="ARBA00023125"/>
    </source>
</evidence>
<dbReference type="AlphaFoldDB" id="A0A853BCT9"/>
<evidence type="ECO:0000313" key="5">
    <source>
        <dbReference type="EMBL" id="NYI93019.1"/>
    </source>
</evidence>
<keyword evidence="3" id="KW-0804">Transcription</keyword>
<dbReference type="Pfam" id="PF12833">
    <property type="entry name" value="HTH_18"/>
    <property type="match status" value="1"/>
</dbReference>
<dbReference type="GO" id="GO:0003700">
    <property type="term" value="F:DNA-binding transcription factor activity"/>
    <property type="evidence" value="ECO:0007669"/>
    <property type="project" value="InterPro"/>
</dbReference>
<dbReference type="PANTHER" id="PTHR46796">
    <property type="entry name" value="HTH-TYPE TRANSCRIPTIONAL ACTIVATOR RHAS-RELATED"/>
    <property type="match status" value="1"/>
</dbReference>
<dbReference type="PANTHER" id="PTHR46796:SF12">
    <property type="entry name" value="HTH-TYPE DNA-BINDING TRANSCRIPTIONAL ACTIVATOR EUTR"/>
    <property type="match status" value="1"/>
</dbReference>
<dbReference type="Gene3D" id="1.10.10.60">
    <property type="entry name" value="Homeodomain-like"/>
    <property type="match status" value="1"/>
</dbReference>
<keyword evidence="1" id="KW-0805">Transcription regulation</keyword>
<dbReference type="GO" id="GO:0043565">
    <property type="term" value="F:sequence-specific DNA binding"/>
    <property type="evidence" value="ECO:0007669"/>
    <property type="project" value="InterPro"/>
</dbReference>
<comment type="caution">
    <text evidence="5">The sequence shown here is derived from an EMBL/GenBank/DDBJ whole genome shotgun (WGS) entry which is preliminary data.</text>
</comment>
<gene>
    <name evidence="5" type="ORF">HNR02_006394</name>
</gene>
<protein>
    <submittedName>
        <fullName evidence="5">AraC-like DNA-binding protein</fullName>
    </submittedName>
</protein>
<accession>A0A853BCT9</accession>
<dbReference type="SUPFAM" id="SSF46689">
    <property type="entry name" value="Homeodomain-like"/>
    <property type="match status" value="1"/>
</dbReference>
<dbReference type="InterPro" id="IPR009057">
    <property type="entry name" value="Homeodomain-like_sf"/>
</dbReference>
<evidence type="ECO:0000259" key="4">
    <source>
        <dbReference type="PROSITE" id="PS01124"/>
    </source>
</evidence>
<proteinExistence type="predicted"/>
<name>A0A853BCT9_9PSEU</name>
<dbReference type="EMBL" id="JACCFK010000002">
    <property type="protein sequence ID" value="NYI93019.1"/>
    <property type="molecule type" value="Genomic_DNA"/>
</dbReference>
<keyword evidence="6" id="KW-1185">Reference proteome</keyword>
<sequence length="349" mass="38086">MMVAGTVRSPEAGNPRAPVRPDLLRAYERYRTRSPEAAAMACAPFLSAHRLSVGRDRTGFQARGRFADAGAAAVGDLSYGSEVTIDRAAHHRYLAIGIPVAGHLVTTHRGRRQVVSAGRSMALIGPGDQLRLAWSPDCELLTLRIDTEALRSTVRTLAPQAGNRPLRFTTPVVPFDTGIPIYGAARLLADVFERYHASGRIPHRIVDRLSDQMVSTVLLSLDHTYSDELTRAAQPCRPASVTVAVDLVTAETSAIHSVTDLARRAAVSVRALELGFRKTLNVTPQTFLRQTRMAKAHRDLVAADPDDGTTVTDVALRWGFAHTGRFAARYRETYGVMPSMTLRRAKGTE</sequence>
<dbReference type="InterPro" id="IPR050204">
    <property type="entry name" value="AraC_XylS_family_regulators"/>
</dbReference>
<dbReference type="PROSITE" id="PS01124">
    <property type="entry name" value="HTH_ARAC_FAMILY_2"/>
    <property type="match status" value="1"/>
</dbReference>
<dbReference type="Pfam" id="PF14525">
    <property type="entry name" value="AraC_binding_2"/>
    <property type="match status" value="1"/>
</dbReference>